<reference evidence="2 3" key="1">
    <citation type="submission" date="2020-01" db="EMBL/GenBank/DDBJ databases">
        <title>Leptobacterium flavescens.</title>
        <authorList>
            <person name="Wang G."/>
        </authorList>
    </citation>
    <scope>NUCLEOTIDE SEQUENCE [LARGE SCALE GENOMIC DNA]</scope>
    <source>
        <strain evidence="2 3">KCTC 22160</strain>
    </source>
</reference>
<keyword evidence="3" id="KW-1185">Reference proteome</keyword>
<comment type="caution">
    <text evidence="2">The sequence shown here is derived from an EMBL/GenBank/DDBJ whole genome shotgun (WGS) entry which is preliminary data.</text>
</comment>
<dbReference type="PROSITE" id="PS51257">
    <property type="entry name" value="PROKAR_LIPOPROTEIN"/>
    <property type="match status" value="1"/>
</dbReference>
<evidence type="ECO:0000256" key="1">
    <source>
        <dbReference type="SAM" id="SignalP"/>
    </source>
</evidence>
<organism evidence="2 3">
    <name type="scientific">Leptobacterium flavescens</name>
    <dbReference type="NCBI Taxonomy" id="472055"/>
    <lineage>
        <taxon>Bacteria</taxon>
        <taxon>Pseudomonadati</taxon>
        <taxon>Bacteroidota</taxon>
        <taxon>Flavobacteriia</taxon>
        <taxon>Flavobacteriales</taxon>
        <taxon>Flavobacteriaceae</taxon>
        <taxon>Leptobacterium</taxon>
    </lineage>
</organism>
<protein>
    <recommendedName>
        <fullName evidence="4">Quinol oxidase subunit 4</fullName>
    </recommendedName>
</protein>
<evidence type="ECO:0008006" key="4">
    <source>
        <dbReference type="Google" id="ProtNLM"/>
    </source>
</evidence>
<sequence>MNTKKLLLGLAFAVSILMASCSPNSVADEDSLYQDKGGVDKSKIRIPGQSN</sequence>
<dbReference type="AlphaFoldDB" id="A0A6P0UP91"/>
<keyword evidence="1" id="KW-0732">Signal</keyword>
<gene>
    <name evidence="2" type="ORF">GWK08_09980</name>
</gene>
<feature type="signal peptide" evidence="1">
    <location>
        <begin position="1"/>
        <end position="27"/>
    </location>
</feature>
<proteinExistence type="predicted"/>
<evidence type="ECO:0000313" key="2">
    <source>
        <dbReference type="EMBL" id="NER13768.1"/>
    </source>
</evidence>
<dbReference type="Proteomes" id="UP000468581">
    <property type="component" value="Unassembled WGS sequence"/>
</dbReference>
<feature type="chain" id="PRO_5026696480" description="Quinol oxidase subunit 4" evidence="1">
    <location>
        <begin position="28"/>
        <end position="51"/>
    </location>
</feature>
<accession>A0A6P0UP91</accession>
<evidence type="ECO:0000313" key="3">
    <source>
        <dbReference type="Proteomes" id="UP000468581"/>
    </source>
</evidence>
<name>A0A6P0UP91_9FLAO</name>
<dbReference type="RefSeq" id="WP_163606905.1">
    <property type="nucleotide sequence ID" value="NZ_JAABOO010000002.1"/>
</dbReference>
<dbReference type="EMBL" id="JAABOO010000002">
    <property type="protein sequence ID" value="NER13768.1"/>
    <property type="molecule type" value="Genomic_DNA"/>
</dbReference>